<accession>A0A645BXM7</accession>
<sequence>MIGKPPIFLNADQQMKAVRKPKAVSVKTVTLALSQTGMASGVSPIAPSTVSLNSTPFSPKNNPVAPRIGMIGTKISAMLRTPRCNADDSSLAISSLEASLKEYSVCNSAYTLLTMPDPRMI</sequence>
<dbReference type="AlphaFoldDB" id="A0A645BXM7"/>
<gene>
    <name evidence="1" type="ORF">SDC9_117193</name>
</gene>
<reference evidence="1" key="1">
    <citation type="submission" date="2019-08" db="EMBL/GenBank/DDBJ databases">
        <authorList>
            <person name="Kucharzyk K."/>
            <person name="Murdoch R.W."/>
            <person name="Higgins S."/>
            <person name="Loffler F."/>
        </authorList>
    </citation>
    <scope>NUCLEOTIDE SEQUENCE</scope>
</reference>
<dbReference type="EMBL" id="VSSQ01023361">
    <property type="protein sequence ID" value="MPM70240.1"/>
    <property type="molecule type" value="Genomic_DNA"/>
</dbReference>
<protein>
    <submittedName>
        <fullName evidence="1">Uncharacterized protein</fullName>
    </submittedName>
</protein>
<evidence type="ECO:0000313" key="1">
    <source>
        <dbReference type="EMBL" id="MPM70240.1"/>
    </source>
</evidence>
<organism evidence="1">
    <name type="scientific">bioreactor metagenome</name>
    <dbReference type="NCBI Taxonomy" id="1076179"/>
    <lineage>
        <taxon>unclassified sequences</taxon>
        <taxon>metagenomes</taxon>
        <taxon>ecological metagenomes</taxon>
    </lineage>
</organism>
<proteinExistence type="predicted"/>
<comment type="caution">
    <text evidence="1">The sequence shown here is derived from an EMBL/GenBank/DDBJ whole genome shotgun (WGS) entry which is preliminary data.</text>
</comment>
<name>A0A645BXM7_9ZZZZ</name>